<reference evidence="2 3" key="1">
    <citation type="journal article" date="2011" name="Stand. Genomic Sci.">
        <title>Complete genome sequence of Treponema succinifaciens type strain (6091).</title>
        <authorList>
            <person name="Han C."/>
            <person name="Gronow S."/>
            <person name="Teshima H."/>
            <person name="Lapidus A."/>
            <person name="Nolan M."/>
            <person name="Lucas S."/>
            <person name="Hammon N."/>
            <person name="Deshpande S."/>
            <person name="Cheng J.F."/>
            <person name="Zeytun A."/>
            <person name="Tapia R."/>
            <person name="Goodwin L."/>
            <person name="Pitluck S."/>
            <person name="Liolios K."/>
            <person name="Pagani I."/>
            <person name="Ivanova N."/>
            <person name="Mavromatis K."/>
            <person name="Mikhailova N."/>
            <person name="Huntemann M."/>
            <person name="Pati A."/>
            <person name="Chen A."/>
            <person name="Palaniappan K."/>
            <person name="Land M."/>
            <person name="Hauser L."/>
            <person name="Brambilla E.M."/>
            <person name="Rohde M."/>
            <person name="Goker M."/>
            <person name="Woyke T."/>
            <person name="Bristow J."/>
            <person name="Eisen J.A."/>
            <person name="Markowitz V."/>
            <person name="Hugenholtz P."/>
            <person name="Kyrpides N.C."/>
            <person name="Klenk H.P."/>
            <person name="Detter J.C."/>
        </authorList>
    </citation>
    <scope>NUCLEOTIDE SEQUENCE [LARGE SCALE GENOMIC DNA]</scope>
    <source>
        <strain evidence="3">ATCC 33096 / DSM 2489 / 6091</strain>
    </source>
</reference>
<dbReference type="InterPro" id="IPR052945">
    <property type="entry name" value="Mitotic_Regulator"/>
</dbReference>
<sequence>MANDNFWLGVMIGNLFSKKGNNGEQKGGCLGKIIGILVIIGIGNLAIKYYGIKGILIPIAILIAAFALLVFLSIKMSYAKDTASFFLNLYNEGKYTQAIEYIEQEPKEKIEKVFKKYPDVALAAGISYRFGRGCDVNPQKAFAYFEKVKNKSNEAAGCYGAMLITGEGCNADAKTGIVYLKNAVVGNVPYACYEYGKLLFNGDFLEKNETDGKKFLRIASENGVQEATDFLNNIL</sequence>
<protein>
    <submittedName>
        <fullName evidence="2">Sel1 domain protein repeat-containing protein</fullName>
    </submittedName>
</protein>
<evidence type="ECO:0000256" key="1">
    <source>
        <dbReference type="SAM" id="Phobius"/>
    </source>
</evidence>
<accession>F2NT58</accession>
<dbReference type="PANTHER" id="PTHR43628">
    <property type="entry name" value="ACTIVATOR OF C KINASE PROTEIN 1-RELATED"/>
    <property type="match status" value="1"/>
</dbReference>
<reference evidence="3" key="2">
    <citation type="submission" date="2011-04" db="EMBL/GenBank/DDBJ databases">
        <title>The complete genome of chromosome of Treponema succinifaciens DSM 2489.</title>
        <authorList>
            <person name="Lucas S."/>
            <person name="Copeland A."/>
            <person name="Lapidus A."/>
            <person name="Bruce D."/>
            <person name="Goodwin L."/>
            <person name="Pitluck S."/>
            <person name="Peters L."/>
            <person name="Kyrpides N."/>
            <person name="Mavromatis K."/>
            <person name="Ivanova N."/>
            <person name="Ovchinnikova G."/>
            <person name="Teshima H."/>
            <person name="Detter J.C."/>
            <person name="Tapia R."/>
            <person name="Han C."/>
            <person name="Land M."/>
            <person name="Hauser L."/>
            <person name="Markowitz V."/>
            <person name="Cheng J.-F."/>
            <person name="Hugenholtz P."/>
            <person name="Woyke T."/>
            <person name="Wu D."/>
            <person name="Gronow S."/>
            <person name="Wellnitz S."/>
            <person name="Brambilla E."/>
            <person name="Klenk H.-P."/>
            <person name="Eisen J.A."/>
        </authorList>
    </citation>
    <scope>NUCLEOTIDE SEQUENCE [LARGE SCALE GENOMIC DNA]</scope>
    <source>
        <strain evidence="3">ATCC 33096 / DSM 2489 / 6091</strain>
    </source>
</reference>
<proteinExistence type="predicted"/>
<evidence type="ECO:0000313" key="2">
    <source>
        <dbReference type="EMBL" id="AEB14649.1"/>
    </source>
</evidence>
<dbReference type="STRING" id="869209.Tresu_1758"/>
<evidence type="ECO:0000313" key="3">
    <source>
        <dbReference type="Proteomes" id="UP000006852"/>
    </source>
</evidence>
<dbReference type="KEGG" id="tsu:Tresu_1758"/>
<dbReference type="InterPro" id="IPR011990">
    <property type="entry name" value="TPR-like_helical_dom_sf"/>
</dbReference>
<dbReference type="OrthoDB" id="1028311at2"/>
<dbReference type="Pfam" id="PF08238">
    <property type="entry name" value="Sel1"/>
    <property type="match status" value="2"/>
</dbReference>
<dbReference type="PANTHER" id="PTHR43628:SF1">
    <property type="entry name" value="CHITIN SYNTHASE REGULATORY FACTOR 2-RELATED"/>
    <property type="match status" value="1"/>
</dbReference>
<feature type="transmembrane region" description="Helical" evidence="1">
    <location>
        <begin position="55"/>
        <end position="74"/>
    </location>
</feature>
<dbReference type="SUPFAM" id="SSF81901">
    <property type="entry name" value="HCP-like"/>
    <property type="match status" value="1"/>
</dbReference>
<dbReference type="GO" id="GO:0032153">
    <property type="term" value="C:cell division site"/>
    <property type="evidence" value="ECO:0007669"/>
    <property type="project" value="TreeGrafter"/>
</dbReference>
<feature type="transmembrane region" description="Helical" evidence="1">
    <location>
        <begin position="29"/>
        <end position="49"/>
    </location>
</feature>
<keyword evidence="1" id="KW-0472">Membrane</keyword>
<name>F2NT58_TRES6</name>
<dbReference type="Proteomes" id="UP000006852">
    <property type="component" value="Chromosome"/>
</dbReference>
<keyword evidence="1" id="KW-1133">Transmembrane helix</keyword>
<dbReference type="EMBL" id="CP002631">
    <property type="protein sequence ID" value="AEB14649.1"/>
    <property type="molecule type" value="Genomic_DNA"/>
</dbReference>
<dbReference type="Gene3D" id="1.25.40.10">
    <property type="entry name" value="Tetratricopeptide repeat domain"/>
    <property type="match status" value="1"/>
</dbReference>
<dbReference type="RefSeq" id="WP_013701930.1">
    <property type="nucleotide sequence ID" value="NC_015385.1"/>
</dbReference>
<dbReference type="GeneID" id="302998902"/>
<dbReference type="AlphaFoldDB" id="F2NT58"/>
<dbReference type="HOGENOM" id="CLU_1179794_0_0_12"/>
<organism evidence="2 3">
    <name type="scientific">Treponema succinifaciens (strain ATCC 33096 / DSM 2489 / 6091)</name>
    <dbReference type="NCBI Taxonomy" id="869209"/>
    <lineage>
        <taxon>Bacteria</taxon>
        <taxon>Pseudomonadati</taxon>
        <taxon>Spirochaetota</taxon>
        <taxon>Spirochaetia</taxon>
        <taxon>Spirochaetales</taxon>
        <taxon>Treponemataceae</taxon>
        <taxon>Treponema</taxon>
    </lineage>
</organism>
<keyword evidence="3" id="KW-1185">Reference proteome</keyword>
<gene>
    <name evidence="2" type="ordered locus">Tresu_1758</name>
</gene>
<dbReference type="InterPro" id="IPR006597">
    <property type="entry name" value="Sel1-like"/>
</dbReference>
<keyword evidence="1" id="KW-0812">Transmembrane</keyword>
<dbReference type="SMART" id="SM00671">
    <property type="entry name" value="SEL1"/>
    <property type="match status" value="3"/>
</dbReference>